<accession>A0A382GFC5</accession>
<sequence>MKNYKEKYWAKRAGDYNKTEWVKNEKFINSYLSMLPDQAFETILEVGIGTGAVAEKMVEKLGPLNGIDISSAMISKINNPKITATVGDAHDLKFESNSLELIYMRNVIHYIDYPKKAFSEIYRCLKPGGYFLFSQVVPPEDSLSEEYDWLVGRNIHYPTHLEIINWMKNFQFINENQFILKSQSIMNWLNNTCNKQKKKDEIINRHIETSETYKTLVNYSTLNDDIFVDIKHLMILALKIK</sequence>
<name>A0A382GFC5_9ZZZZ</name>
<evidence type="ECO:0000259" key="1">
    <source>
        <dbReference type="Pfam" id="PF08241"/>
    </source>
</evidence>
<proteinExistence type="predicted"/>
<reference evidence="2" key="1">
    <citation type="submission" date="2018-05" db="EMBL/GenBank/DDBJ databases">
        <authorList>
            <person name="Lanie J.A."/>
            <person name="Ng W.-L."/>
            <person name="Kazmierczak K.M."/>
            <person name="Andrzejewski T.M."/>
            <person name="Davidsen T.M."/>
            <person name="Wayne K.J."/>
            <person name="Tettelin H."/>
            <person name="Glass J.I."/>
            <person name="Rusch D."/>
            <person name="Podicherti R."/>
            <person name="Tsui H.-C.T."/>
            <person name="Winkler M.E."/>
        </authorList>
    </citation>
    <scope>NUCLEOTIDE SEQUENCE</scope>
</reference>
<dbReference type="InterPro" id="IPR013216">
    <property type="entry name" value="Methyltransf_11"/>
</dbReference>
<dbReference type="CDD" id="cd02440">
    <property type="entry name" value="AdoMet_MTases"/>
    <property type="match status" value="1"/>
</dbReference>
<dbReference type="Pfam" id="PF08241">
    <property type="entry name" value="Methyltransf_11"/>
    <property type="match status" value="1"/>
</dbReference>
<dbReference type="InterPro" id="IPR029063">
    <property type="entry name" value="SAM-dependent_MTases_sf"/>
</dbReference>
<dbReference type="PANTHER" id="PTHR43591">
    <property type="entry name" value="METHYLTRANSFERASE"/>
    <property type="match status" value="1"/>
</dbReference>
<dbReference type="SUPFAM" id="SSF53335">
    <property type="entry name" value="S-adenosyl-L-methionine-dependent methyltransferases"/>
    <property type="match status" value="1"/>
</dbReference>
<dbReference type="PANTHER" id="PTHR43591:SF24">
    <property type="entry name" value="2-METHOXY-6-POLYPRENYL-1,4-BENZOQUINOL METHYLASE, MITOCHONDRIAL"/>
    <property type="match status" value="1"/>
</dbReference>
<feature type="domain" description="Methyltransferase type 11" evidence="1">
    <location>
        <begin position="44"/>
        <end position="133"/>
    </location>
</feature>
<evidence type="ECO:0000313" key="2">
    <source>
        <dbReference type="EMBL" id="SVB73898.1"/>
    </source>
</evidence>
<dbReference type="AlphaFoldDB" id="A0A382GFC5"/>
<gene>
    <name evidence="2" type="ORF">METZ01_LOCUS226752</name>
</gene>
<organism evidence="2">
    <name type="scientific">marine metagenome</name>
    <dbReference type="NCBI Taxonomy" id="408172"/>
    <lineage>
        <taxon>unclassified sequences</taxon>
        <taxon>metagenomes</taxon>
        <taxon>ecological metagenomes</taxon>
    </lineage>
</organism>
<dbReference type="Gene3D" id="3.40.50.150">
    <property type="entry name" value="Vaccinia Virus protein VP39"/>
    <property type="match status" value="1"/>
</dbReference>
<protein>
    <recommendedName>
        <fullName evidence="1">Methyltransferase type 11 domain-containing protein</fullName>
    </recommendedName>
</protein>
<dbReference type="GO" id="GO:0008757">
    <property type="term" value="F:S-adenosylmethionine-dependent methyltransferase activity"/>
    <property type="evidence" value="ECO:0007669"/>
    <property type="project" value="InterPro"/>
</dbReference>
<dbReference type="EMBL" id="UINC01055248">
    <property type="protein sequence ID" value="SVB73898.1"/>
    <property type="molecule type" value="Genomic_DNA"/>
</dbReference>